<organism evidence="5">
    <name type="scientific">bioreactor metagenome</name>
    <dbReference type="NCBI Taxonomy" id="1076179"/>
    <lineage>
        <taxon>unclassified sequences</taxon>
        <taxon>metagenomes</taxon>
        <taxon>ecological metagenomes</taxon>
    </lineage>
</organism>
<evidence type="ECO:0000313" key="5">
    <source>
        <dbReference type="EMBL" id="MPL62704.1"/>
    </source>
</evidence>
<dbReference type="AlphaFoldDB" id="A0A644T7B3"/>
<proteinExistence type="inferred from homology"/>
<dbReference type="HAMAP" id="MF_00658">
    <property type="entry name" value="23SrRNA_methyltr_H"/>
    <property type="match status" value="1"/>
</dbReference>
<dbReference type="InterPro" id="IPR029028">
    <property type="entry name" value="Alpha/beta_knot_MTases"/>
</dbReference>
<gene>
    <name evidence="5" type="primary">rlmH_4</name>
    <name evidence="5" type="ORF">SDC9_08324</name>
</gene>
<reference evidence="5" key="1">
    <citation type="submission" date="2019-08" db="EMBL/GenBank/DDBJ databases">
        <authorList>
            <person name="Kucharzyk K."/>
            <person name="Murdoch R.W."/>
            <person name="Higgins S."/>
            <person name="Loffler F."/>
        </authorList>
    </citation>
    <scope>NUCLEOTIDE SEQUENCE</scope>
</reference>
<dbReference type="EMBL" id="VSSQ01000018">
    <property type="protein sequence ID" value="MPL62704.1"/>
    <property type="molecule type" value="Genomic_DNA"/>
</dbReference>
<evidence type="ECO:0000256" key="4">
    <source>
        <dbReference type="ARBA" id="ARBA00038303"/>
    </source>
</evidence>
<dbReference type="PANTHER" id="PTHR33603">
    <property type="entry name" value="METHYLTRANSFERASE"/>
    <property type="match status" value="1"/>
</dbReference>
<keyword evidence="2 5" id="KW-0808">Transferase</keyword>
<comment type="similarity">
    <text evidence="4">Belongs to the RNA methyltransferase RlmH family.</text>
</comment>
<dbReference type="InterPro" id="IPR029026">
    <property type="entry name" value="tRNA_m1G_MTases_N"/>
</dbReference>
<evidence type="ECO:0000256" key="3">
    <source>
        <dbReference type="ARBA" id="ARBA00022691"/>
    </source>
</evidence>
<dbReference type="GO" id="GO:0008168">
    <property type="term" value="F:methyltransferase activity"/>
    <property type="evidence" value="ECO:0007669"/>
    <property type="project" value="UniProtKB-KW"/>
</dbReference>
<protein>
    <submittedName>
        <fullName evidence="5">Ribosomal RNA large subunit methyltransferase H</fullName>
        <ecNumber evidence="5">2.1.1.177</ecNumber>
    </submittedName>
</protein>
<name>A0A644T7B3_9ZZZZ</name>
<comment type="caution">
    <text evidence="5">The sequence shown here is derived from an EMBL/GenBank/DDBJ whole genome shotgun (WGS) entry which is preliminary data.</text>
</comment>
<dbReference type="GO" id="GO:0032259">
    <property type="term" value="P:methylation"/>
    <property type="evidence" value="ECO:0007669"/>
    <property type="project" value="UniProtKB-KW"/>
</dbReference>
<keyword evidence="1 5" id="KW-0489">Methyltransferase</keyword>
<sequence length="159" mass="18257">MLLEVDFLMKINIYAILKPTADNFDQIIKEFIKMSSKYAKVEVHYIFNKNIAKAQTIGEKESQLAYSQTYEPLLKGYNIALDVLGKRVDTYAFSSLIDNKNEVNFFIGGAYGFQREFLNKCDSVISLSDLTMAHKVANVVLTEQIFRSLCIQNNHPYHK</sequence>
<dbReference type="CDD" id="cd18081">
    <property type="entry name" value="RlmH-like"/>
    <property type="match status" value="1"/>
</dbReference>
<evidence type="ECO:0000256" key="2">
    <source>
        <dbReference type="ARBA" id="ARBA00022679"/>
    </source>
</evidence>
<dbReference type="PIRSF" id="PIRSF004505">
    <property type="entry name" value="MT_bac"/>
    <property type="match status" value="1"/>
</dbReference>
<dbReference type="InterPro" id="IPR003742">
    <property type="entry name" value="RlmH-like"/>
</dbReference>
<dbReference type="GO" id="GO:0006364">
    <property type="term" value="P:rRNA processing"/>
    <property type="evidence" value="ECO:0007669"/>
    <property type="project" value="InterPro"/>
</dbReference>
<keyword evidence="3" id="KW-0949">S-adenosyl-L-methionine</keyword>
<dbReference type="SUPFAM" id="SSF75217">
    <property type="entry name" value="alpha/beta knot"/>
    <property type="match status" value="1"/>
</dbReference>
<accession>A0A644T7B3</accession>
<dbReference type="PANTHER" id="PTHR33603:SF1">
    <property type="entry name" value="RIBOSOMAL RNA LARGE SUBUNIT METHYLTRANSFERASE H"/>
    <property type="match status" value="1"/>
</dbReference>
<dbReference type="Gene3D" id="3.40.1280.10">
    <property type="match status" value="1"/>
</dbReference>
<dbReference type="EC" id="2.1.1.177" evidence="5"/>
<evidence type="ECO:0000256" key="1">
    <source>
        <dbReference type="ARBA" id="ARBA00022603"/>
    </source>
</evidence>
<dbReference type="Pfam" id="PF02590">
    <property type="entry name" value="SPOUT_MTase"/>
    <property type="match status" value="1"/>
</dbReference>